<dbReference type="SUPFAM" id="SSF53244">
    <property type="entry name" value="MurD-like peptide ligases, peptide-binding domain"/>
    <property type="match status" value="1"/>
</dbReference>
<evidence type="ECO:0000256" key="1">
    <source>
        <dbReference type="ARBA" id="ARBA00008276"/>
    </source>
</evidence>
<comment type="pathway">
    <text evidence="7">Cofactor biosynthesis; tetrahydrofolylpolyglutamate biosynthesis.</text>
</comment>
<evidence type="ECO:0000256" key="6">
    <source>
        <dbReference type="ARBA" id="ARBA00022842"/>
    </source>
</evidence>
<protein>
    <recommendedName>
        <fullName evidence="7">Dihydrofolate synthetase</fullName>
        <ecNumber evidence="7">6.3.2.12</ecNumber>
    </recommendedName>
</protein>
<dbReference type="GO" id="GO:0005524">
    <property type="term" value="F:ATP binding"/>
    <property type="evidence" value="ECO:0007669"/>
    <property type="project" value="UniProtKB-KW"/>
</dbReference>
<dbReference type="GO" id="GO:0005739">
    <property type="term" value="C:mitochondrion"/>
    <property type="evidence" value="ECO:0007669"/>
    <property type="project" value="TreeGrafter"/>
</dbReference>
<evidence type="ECO:0000256" key="2">
    <source>
        <dbReference type="ARBA" id="ARBA00022598"/>
    </source>
</evidence>
<dbReference type="STRING" id="13370.A0A448YPY7"/>
<organism evidence="8 9">
    <name type="scientific">Brettanomyces naardenensis</name>
    <name type="common">Yeast</name>
    <dbReference type="NCBI Taxonomy" id="13370"/>
    <lineage>
        <taxon>Eukaryota</taxon>
        <taxon>Fungi</taxon>
        <taxon>Dikarya</taxon>
        <taxon>Ascomycota</taxon>
        <taxon>Saccharomycotina</taxon>
        <taxon>Pichiomycetes</taxon>
        <taxon>Pichiales</taxon>
        <taxon>Pichiaceae</taxon>
        <taxon>Brettanomyces</taxon>
    </lineage>
</organism>
<comment type="catalytic activity">
    <reaction evidence="7">
        <text>7,8-dihydropteroate + L-glutamate + ATP = 7,8-dihydrofolate + ADP + phosphate + H(+)</text>
        <dbReference type="Rhea" id="RHEA:23584"/>
        <dbReference type="ChEBI" id="CHEBI:15378"/>
        <dbReference type="ChEBI" id="CHEBI:17839"/>
        <dbReference type="ChEBI" id="CHEBI:29985"/>
        <dbReference type="ChEBI" id="CHEBI:30616"/>
        <dbReference type="ChEBI" id="CHEBI:43474"/>
        <dbReference type="ChEBI" id="CHEBI:57451"/>
        <dbReference type="ChEBI" id="CHEBI:456216"/>
        <dbReference type="EC" id="6.3.2.12"/>
    </reaction>
</comment>
<dbReference type="Gene3D" id="3.40.1190.10">
    <property type="entry name" value="Mur-like, catalytic domain"/>
    <property type="match status" value="1"/>
</dbReference>
<gene>
    <name evidence="8" type="ORF">BRENAR_LOCUS3725</name>
</gene>
<dbReference type="InterPro" id="IPR001645">
    <property type="entry name" value="Folylpolyglutamate_synth"/>
</dbReference>
<dbReference type="SUPFAM" id="SSF53623">
    <property type="entry name" value="MurD-like peptide ligases, catalytic domain"/>
    <property type="match status" value="1"/>
</dbReference>
<keyword evidence="4 7" id="KW-0547">Nucleotide-binding</keyword>
<evidence type="ECO:0000256" key="3">
    <source>
        <dbReference type="ARBA" id="ARBA00022723"/>
    </source>
</evidence>
<dbReference type="PANTHER" id="PTHR11136:SF0">
    <property type="entry name" value="DIHYDROFOLATE SYNTHETASE-RELATED"/>
    <property type="match status" value="1"/>
</dbReference>
<dbReference type="GO" id="GO:0005829">
    <property type="term" value="C:cytosol"/>
    <property type="evidence" value="ECO:0007669"/>
    <property type="project" value="TreeGrafter"/>
</dbReference>
<evidence type="ECO:0000256" key="7">
    <source>
        <dbReference type="PIRNR" id="PIRNR001563"/>
    </source>
</evidence>
<keyword evidence="9" id="KW-1185">Reference proteome</keyword>
<comment type="similarity">
    <text evidence="1 7">Belongs to the folylpolyglutamate synthase family.</text>
</comment>
<dbReference type="FunCoup" id="A0A448YPY7">
    <property type="interactions" value="196"/>
</dbReference>
<dbReference type="Gene3D" id="3.90.190.20">
    <property type="entry name" value="Mur ligase, C-terminal domain"/>
    <property type="match status" value="1"/>
</dbReference>
<dbReference type="OrthoDB" id="5212574at2759"/>
<dbReference type="InParanoid" id="A0A448YPY7"/>
<dbReference type="NCBIfam" id="TIGR01499">
    <property type="entry name" value="folC"/>
    <property type="match status" value="1"/>
</dbReference>
<dbReference type="Proteomes" id="UP000290900">
    <property type="component" value="Unassembled WGS sequence"/>
</dbReference>
<keyword evidence="7" id="KW-0554">One-carbon metabolism</keyword>
<evidence type="ECO:0000256" key="5">
    <source>
        <dbReference type="ARBA" id="ARBA00022840"/>
    </source>
</evidence>
<evidence type="ECO:0000313" key="9">
    <source>
        <dbReference type="Proteomes" id="UP000290900"/>
    </source>
</evidence>
<dbReference type="InterPro" id="IPR018109">
    <property type="entry name" value="Folylpolyglutamate_synth_CS"/>
</dbReference>
<sequence>MLSLGLTRIVRLLEVLGNPDLTGKFRAIHIAGTNGKGSICTYLSHILTANHISNGRFTSPHLLTRSDSIQINDIPVDPEAFHRLENKIIDTDKKYSIGCTEFELLTCVAFEVFKEQNVDVAIFEVGLGGKLDATNVLQPQKLLCTGISKIALDHQNLLGNTIEEIALQKLGILKEGVPCVIDASNLPSVKRLARDRAEKLHCQLFEASKDLDATYDGFGQLREFESPLRGGYQYSNLSVALKVIEVIKESGVFTQFSKDNIKKGVANTKWPGRLDKFDLPLSGGKKLPILLDGAHNANAVTELVAYLNGSYRHSAGNKTGDLIYVMAIKKDKTLQSMFKQLFRDDDTVIFTQFKEGVEGMPWVHPTDPKLLEEEAKGCSKDIRIEPVLEDALEEAYKEHKRTGRNVVICGSLYLASDVLRQLEKMR</sequence>
<name>A0A448YPY7_BRENA</name>
<dbReference type="AlphaFoldDB" id="A0A448YPY7"/>
<accession>A0A448YPY7</accession>
<dbReference type="PANTHER" id="PTHR11136">
    <property type="entry name" value="FOLYLPOLYGLUTAMATE SYNTHASE-RELATED"/>
    <property type="match status" value="1"/>
</dbReference>
<dbReference type="PROSITE" id="PS01012">
    <property type="entry name" value="FOLYLPOLYGLU_SYNT_2"/>
    <property type="match status" value="1"/>
</dbReference>
<keyword evidence="3" id="KW-0479">Metal-binding</keyword>
<evidence type="ECO:0000256" key="4">
    <source>
        <dbReference type="ARBA" id="ARBA00022741"/>
    </source>
</evidence>
<keyword evidence="2 7" id="KW-0436">Ligase</keyword>
<reference evidence="8 9" key="1">
    <citation type="submission" date="2018-12" db="EMBL/GenBank/DDBJ databases">
        <authorList>
            <person name="Tiukova I."/>
            <person name="Dainat J."/>
        </authorList>
    </citation>
    <scope>NUCLEOTIDE SEQUENCE [LARGE SCALE GENOMIC DNA]</scope>
</reference>
<proteinExistence type="inferred from homology"/>
<dbReference type="EC" id="6.3.2.12" evidence="7"/>
<dbReference type="PIRSF" id="PIRSF001563">
    <property type="entry name" value="Folylpolyglu_synth"/>
    <property type="match status" value="1"/>
</dbReference>
<dbReference type="GO" id="GO:0008841">
    <property type="term" value="F:dihydrofolate synthase activity"/>
    <property type="evidence" value="ECO:0007669"/>
    <property type="project" value="UniProtKB-EC"/>
</dbReference>
<dbReference type="InterPro" id="IPR036615">
    <property type="entry name" value="Mur_ligase_C_dom_sf"/>
</dbReference>
<dbReference type="GO" id="GO:0006730">
    <property type="term" value="P:one-carbon metabolic process"/>
    <property type="evidence" value="ECO:0007669"/>
    <property type="project" value="UniProtKB-KW"/>
</dbReference>
<dbReference type="InterPro" id="IPR036565">
    <property type="entry name" value="Mur-like_cat_sf"/>
</dbReference>
<dbReference type="EMBL" id="CAACVR010000034">
    <property type="protein sequence ID" value="VEU22994.1"/>
    <property type="molecule type" value="Genomic_DNA"/>
</dbReference>
<dbReference type="UniPathway" id="UPA00850"/>
<dbReference type="GO" id="GO:0046872">
    <property type="term" value="F:metal ion binding"/>
    <property type="evidence" value="ECO:0007669"/>
    <property type="project" value="UniProtKB-KW"/>
</dbReference>
<keyword evidence="6" id="KW-0460">Magnesium</keyword>
<evidence type="ECO:0000313" key="8">
    <source>
        <dbReference type="EMBL" id="VEU22994.1"/>
    </source>
</evidence>
<keyword evidence="5 7" id="KW-0067">ATP-binding</keyword>
<dbReference type="GO" id="GO:0004326">
    <property type="term" value="F:tetrahydrofolylpolyglutamate synthase activity"/>
    <property type="evidence" value="ECO:0007669"/>
    <property type="project" value="InterPro"/>
</dbReference>